<evidence type="ECO:0000256" key="7">
    <source>
        <dbReference type="ARBA" id="ARBA00012242"/>
    </source>
</evidence>
<keyword evidence="11 19" id="KW-0812">Transmembrane</keyword>
<keyword evidence="21" id="KW-1185">Reference proteome</keyword>
<comment type="pathway">
    <text evidence="3">Carotenoid biosynthesis; beta-carotene biosynthesis.</text>
</comment>
<evidence type="ECO:0000256" key="8">
    <source>
        <dbReference type="ARBA" id="ARBA00012396"/>
    </source>
</evidence>
<protein>
    <recommendedName>
        <fullName evidence="9">Bifunctional lycopene cyclase/phytoene synthase</fullName>
        <ecNumber evidence="8">2.5.1.32</ecNumber>
        <ecNumber evidence="7">5.5.1.19</ecNumber>
    </recommendedName>
</protein>
<evidence type="ECO:0000256" key="5">
    <source>
        <dbReference type="ARBA" id="ARBA00008247"/>
    </source>
</evidence>
<dbReference type="EC" id="5.5.1.19" evidence="7"/>
<dbReference type="SFLD" id="SFLDG01212">
    <property type="entry name" value="Phytoene_synthase_like"/>
    <property type="match status" value="1"/>
</dbReference>
<dbReference type="PANTHER" id="PTHR31480">
    <property type="entry name" value="BIFUNCTIONAL LYCOPENE CYCLASE/PHYTOENE SYNTHASE"/>
    <property type="match status" value="1"/>
</dbReference>
<evidence type="ECO:0000256" key="6">
    <source>
        <dbReference type="ARBA" id="ARBA00008406"/>
    </source>
</evidence>
<dbReference type="GO" id="GO:0016020">
    <property type="term" value="C:membrane"/>
    <property type="evidence" value="ECO:0007669"/>
    <property type="project" value="UniProtKB-SubCell"/>
</dbReference>
<dbReference type="GO" id="GO:0045436">
    <property type="term" value="F:lycopene beta cyclase activity"/>
    <property type="evidence" value="ECO:0007669"/>
    <property type="project" value="UniProtKB-ARBA"/>
</dbReference>
<feature type="transmembrane region" description="Helical" evidence="19">
    <location>
        <begin position="33"/>
        <end position="50"/>
    </location>
</feature>
<feature type="transmembrane region" description="Helical" evidence="19">
    <location>
        <begin position="118"/>
        <end position="137"/>
    </location>
</feature>
<dbReference type="SFLD" id="SFLDG01018">
    <property type="entry name" value="Squalene/Phytoene_Synthase_Lik"/>
    <property type="match status" value="1"/>
</dbReference>
<gene>
    <name evidence="20" type="ORF">N7539_006500</name>
</gene>
<evidence type="ECO:0000256" key="14">
    <source>
        <dbReference type="ARBA" id="ARBA00023136"/>
    </source>
</evidence>
<accession>A0A9X0BTF5</accession>
<dbReference type="Gene3D" id="1.10.600.10">
    <property type="entry name" value="Farnesyl Diphosphate Synthase"/>
    <property type="match status" value="1"/>
</dbReference>
<dbReference type="GeneID" id="81626351"/>
<comment type="similarity">
    <text evidence="6">In the C-terminal section; belongs to the phytoene/squalene synthase family.</text>
</comment>
<keyword evidence="10" id="KW-0808">Transferase</keyword>
<dbReference type="PROSITE" id="PS01045">
    <property type="entry name" value="SQUALEN_PHYTOEN_SYN_2"/>
    <property type="match status" value="1"/>
</dbReference>
<keyword evidence="15" id="KW-0413">Isomerase</keyword>
<feature type="transmembrane region" description="Helical" evidence="19">
    <location>
        <begin position="80"/>
        <end position="97"/>
    </location>
</feature>
<dbReference type="Proteomes" id="UP001148312">
    <property type="component" value="Unassembled WGS sequence"/>
</dbReference>
<evidence type="ECO:0000256" key="4">
    <source>
        <dbReference type="ARBA" id="ARBA00005172"/>
    </source>
</evidence>
<evidence type="ECO:0000256" key="2">
    <source>
        <dbReference type="ARBA" id="ARBA00004141"/>
    </source>
</evidence>
<dbReference type="GO" id="GO:0016117">
    <property type="term" value="P:carotenoid biosynthetic process"/>
    <property type="evidence" value="ECO:0007669"/>
    <property type="project" value="UniProtKB-KW"/>
</dbReference>
<dbReference type="NCBIfam" id="TIGR03462">
    <property type="entry name" value="CarR_dom_SF"/>
    <property type="match status" value="2"/>
</dbReference>
<keyword evidence="13 19" id="KW-1133">Transmembrane helix</keyword>
<evidence type="ECO:0000256" key="1">
    <source>
        <dbReference type="ARBA" id="ARBA00001805"/>
    </source>
</evidence>
<evidence type="ECO:0000256" key="10">
    <source>
        <dbReference type="ARBA" id="ARBA00022679"/>
    </source>
</evidence>
<comment type="caution">
    <text evidence="20">The sequence shown here is derived from an EMBL/GenBank/DDBJ whole genome shotgun (WGS) entry which is preliminary data.</text>
</comment>
<dbReference type="SFLD" id="SFLDS00005">
    <property type="entry name" value="Isoprenoid_Synthase_Type_I"/>
    <property type="match status" value="1"/>
</dbReference>
<proteinExistence type="inferred from homology"/>
<feature type="transmembrane region" description="Helical" evidence="19">
    <location>
        <begin position="143"/>
        <end position="166"/>
    </location>
</feature>
<evidence type="ECO:0000313" key="20">
    <source>
        <dbReference type="EMBL" id="KAJ5483054.1"/>
    </source>
</evidence>
<evidence type="ECO:0000256" key="18">
    <source>
        <dbReference type="ARBA" id="ARBA00029335"/>
    </source>
</evidence>
<evidence type="ECO:0000256" key="9">
    <source>
        <dbReference type="ARBA" id="ARBA00018909"/>
    </source>
</evidence>
<evidence type="ECO:0000256" key="19">
    <source>
        <dbReference type="SAM" id="Phobius"/>
    </source>
</evidence>
<dbReference type="EMBL" id="JAPWDQ010000008">
    <property type="protein sequence ID" value="KAJ5483054.1"/>
    <property type="molecule type" value="Genomic_DNA"/>
</dbReference>
<keyword evidence="16" id="KW-0511">Multifunctional enzyme</keyword>
<evidence type="ECO:0000256" key="11">
    <source>
        <dbReference type="ARBA" id="ARBA00022692"/>
    </source>
</evidence>
<dbReference type="InterPro" id="IPR008949">
    <property type="entry name" value="Isoprenoid_synthase_dom_sf"/>
</dbReference>
<organism evidence="20 21">
    <name type="scientific">Penicillium diatomitis</name>
    <dbReference type="NCBI Taxonomy" id="2819901"/>
    <lineage>
        <taxon>Eukaryota</taxon>
        <taxon>Fungi</taxon>
        <taxon>Dikarya</taxon>
        <taxon>Ascomycota</taxon>
        <taxon>Pezizomycotina</taxon>
        <taxon>Eurotiomycetes</taxon>
        <taxon>Eurotiomycetidae</taxon>
        <taxon>Eurotiales</taxon>
        <taxon>Aspergillaceae</taxon>
        <taxon>Penicillium</taxon>
    </lineage>
</organism>
<evidence type="ECO:0000256" key="3">
    <source>
        <dbReference type="ARBA" id="ARBA00005089"/>
    </source>
</evidence>
<dbReference type="InterPro" id="IPR044843">
    <property type="entry name" value="Trans_IPPS_bact-type"/>
</dbReference>
<dbReference type="GO" id="GO:0004311">
    <property type="term" value="F:geranylgeranyl diphosphate synthase activity"/>
    <property type="evidence" value="ECO:0007669"/>
    <property type="project" value="InterPro"/>
</dbReference>
<evidence type="ECO:0000256" key="13">
    <source>
        <dbReference type="ARBA" id="ARBA00022989"/>
    </source>
</evidence>
<dbReference type="AlphaFoldDB" id="A0A9X0BTF5"/>
<evidence type="ECO:0000256" key="12">
    <source>
        <dbReference type="ARBA" id="ARBA00022746"/>
    </source>
</evidence>
<dbReference type="RefSeq" id="XP_056789026.1">
    <property type="nucleotide sequence ID" value="XM_056936102.1"/>
</dbReference>
<dbReference type="InterPro" id="IPR002060">
    <property type="entry name" value="Squ/phyt_synthse"/>
</dbReference>
<comment type="catalytic activity">
    <reaction evidence="18">
        <text>all-trans-lycopene = gamma-carotene</text>
        <dbReference type="Rhea" id="RHEA:32219"/>
        <dbReference type="ChEBI" id="CHEBI:15948"/>
        <dbReference type="ChEBI" id="CHEBI:27740"/>
        <dbReference type="EC" id="5.5.1.19"/>
    </reaction>
</comment>
<evidence type="ECO:0000313" key="21">
    <source>
        <dbReference type="Proteomes" id="UP001148312"/>
    </source>
</evidence>
<comment type="catalytic activity">
    <reaction evidence="1">
        <text>2 (2E,6E,10E)-geranylgeranyl diphosphate = 15-cis-phytoene + 2 diphosphate</text>
        <dbReference type="Rhea" id="RHEA:34475"/>
        <dbReference type="ChEBI" id="CHEBI:27787"/>
        <dbReference type="ChEBI" id="CHEBI:33019"/>
        <dbReference type="ChEBI" id="CHEBI:58756"/>
        <dbReference type="EC" id="2.5.1.32"/>
    </reaction>
</comment>
<dbReference type="EC" id="2.5.1.32" evidence="8"/>
<keyword evidence="14 19" id="KW-0472">Membrane</keyword>
<comment type="subcellular location">
    <subcellularLocation>
        <location evidence="2">Membrane</location>
        <topology evidence="2">Multi-pass membrane protein</topology>
    </subcellularLocation>
</comment>
<dbReference type="Pfam" id="PF00494">
    <property type="entry name" value="SQS_PSY"/>
    <property type="match status" value="1"/>
</dbReference>
<reference evidence="20" key="1">
    <citation type="submission" date="2022-12" db="EMBL/GenBank/DDBJ databases">
        <authorList>
            <person name="Petersen C."/>
        </authorList>
    </citation>
    <scope>NUCLEOTIDE SEQUENCE</scope>
    <source>
        <strain evidence="20">IBT 30728</strain>
    </source>
</reference>
<dbReference type="InterPro" id="IPR019845">
    <property type="entry name" value="Squalene/phytoene_synthase_CS"/>
</dbReference>
<evidence type="ECO:0000256" key="15">
    <source>
        <dbReference type="ARBA" id="ARBA00023235"/>
    </source>
</evidence>
<dbReference type="InterPro" id="IPR017825">
    <property type="entry name" value="Lycopene_cyclase_dom"/>
</dbReference>
<dbReference type="GO" id="GO:0016872">
    <property type="term" value="F:intramolecular lyase activity"/>
    <property type="evidence" value="ECO:0007669"/>
    <property type="project" value="InterPro"/>
</dbReference>
<name>A0A9X0BTF5_9EURO</name>
<dbReference type="SUPFAM" id="SSF48576">
    <property type="entry name" value="Terpenoid synthases"/>
    <property type="match status" value="1"/>
</dbReference>
<evidence type="ECO:0000256" key="17">
    <source>
        <dbReference type="ARBA" id="ARBA00029313"/>
    </source>
</evidence>
<reference evidence="20" key="2">
    <citation type="journal article" date="2023" name="IMA Fungus">
        <title>Comparative genomic study of the Penicillium genus elucidates a diverse pangenome and 15 lateral gene transfer events.</title>
        <authorList>
            <person name="Petersen C."/>
            <person name="Sorensen T."/>
            <person name="Nielsen M.R."/>
            <person name="Sondergaard T.E."/>
            <person name="Sorensen J.L."/>
            <person name="Fitzpatrick D.A."/>
            <person name="Frisvad J.C."/>
            <person name="Nielsen K.L."/>
        </authorList>
    </citation>
    <scope>NUCLEOTIDE SEQUENCE</scope>
    <source>
        <strain evidence="20">IBT 30728</strain>
    </source>
</reference>
<comment type="pathway">
    <text evidence="4">Carotenoid biosynthesis; phytoene biosynthesis; all-trans-phytoene from geranylgeranyl diphosphate: step 1/1.</text>
</comment>
<comment type="similarity">
    <text evidence="5">In the N-terminal section; belongs to the lycopene beta-cyclase family.</text>
</comment>
<keyword evidence="12" id="KW-0125">Carotenoid biosynthesis</keyword>
<comment type="catalytic activity">
    <reaction evidence="17">
        <text>gamma-carotene = all-trans-beta-carotene</text>
        <dbReference type="Rhea" id="RHEA:32239"/>
        <dbReference type="ChEBI" id="CHEBI:17579"/>
        <dbReference type="ChEBI" id="CHEBI:27740"/>
        <dbReference type="EC" id="5.5.1.19"/>
    </reaction>
</comment>
<feature type="transmembrane region" description="Helical" evidence="19">
    <location>
        <begin position="6"/>
        <end position="26"/>
    </location>
</feature>
<evidence type="ECO:0000256" key="16">
    <source>
        <dbReference type="ARBA" id="ARBA00023268"/>
    </source>
</evidence>
<sequence length="592" mass="67332">MGYDYWLVHLTWTIPPAALFTVAYWPFFTRLEIWKIVILINVAVYATIPWDSFLIRNRIWTYPADAVVGWTLFDIPIEELFFFVIQTYCTSLLYTILTKHLVLPSFLLDRSKPGAKNVGAAAIIAGIGFGAVCIMMQSNLTYMGLILTWALSVILFQWCLCGNFLLSFPKKQILMSVLIPTAYLWMVDRLSLQRGTWVIEKGTKLDIQFWGFLDIEEATFFLLSNVMVVFGMVTMDHAIALAQYDVVTSDSPGRSLPSLGQMAYSYMAQQRKPLDEGFLDGLRAAVTELSRKSQSMYLGSAMFQDGLRVDLIFLYSFCRVIDDLVDEAPSREKAQESIKEASQVLHWRFSEKSPKKPLYDYLQADMDRKQALQASPLLHSIALLPASRLSLGPLLELLSGFDMDLGFSFEKREFPIETEDDLEVYAQRVAGTVAAGLLELVFSHTDVQYSAEKQEQIIDAGQRMGQALQYVNIARDIKRDAAIKRVYIPTAWLKTKNLTPVDVITNPDNPALASFEDQMLLKADQAYQMSVKAIDQLPKDVRGPIKTTIESYMMIGQMVRKARRESIKIEGKLKVPLWRRLKLAWTAMYVNH</sequence>